<dbReference type="EMBL" id="VUAZ01000093">
    <property type="protein sequence ID" value="MPR03458.1"/>
    <property type="molecule type" value="Genomic_DNA"/>
</dbReference>
<proteinExistence type="predicted"/>
<dbReference type="InterPro" id="IPR036388">
    <property type="entry name" value="WH-like_DNA-bd_sf"/>
</dbReference>
<protein>
    <submittedName>
        <fullName evidence="5">LuxR family transcriptional regulator</fullName>
    </submittedName>
</protein>
<dbReference type="Proteomes" id="UP000326112">
    <property type="component" value="Unassembled WGS sequence"/>
</dbReference>
<dbReference type="Gene3D" id="1.10.10.10">
    <property type="entry name" value="Winged helix-like DNA-binding domain superfamily/Winged helix DNA-binding domain"/>
    <property type="match status" value="1"/>
</dbReference>
<evidence type="ECO:0000256" key="2">
    <source>
        <dbReference type="ARBA" id="ARBA00023125"/>
    </source>
</evidence>
<keyword evidence="6" id="KW-1185">Reference proteome</keyword>
<dbReference type="SUPFAM" id="SSF46894">
    <property type="entry name" value="C-terminal effector domain of the bipartite response regulators"/>
    <property type="match status" value="1"/>
</dbReference>
<feature type="domain" description="HTH luxR-type" evidence="4">
    <location>
        <begin position="169"/>
        <end position="234"/>
    </location>
</feature>
<dbReference type="SUPFAM" id="SSF75516">
    <property type="entry name" value="Pheromone-binding domain of LuxR-like quorum-sensing transcription factors"/>
    <property type="match status" value="1"/>
</dbReference>
<gene>
    <name evidence="5" type="ORF">F0169_16075</name>
</gene>
<dbReference type="PROSITE" id="PS50043">
    <property type="entry name" value="HTH_LUXR_2"/>
    <property type="match status" value="1"/>
</dbReference>
<evidence type="ECO:0000313" key="6">
    <source>
        <dbReference type="Proteomes" id="UP000326112"/>
    </source>
</evidence>
<evidence type="ECO:0000256" key="3">
    <source>
        <dbReference type="ARBA" id="ARBA00023163"/>
    </source>
</evidence>
<dbReference type="Pfam" id="PF03472">
    <property type="entry name" value="Autoind_bind"/>
    <property type="match status" value="1"/>
</dbReference>
<name>A0A5N7KMU4_9PSED</name>
<dbReference type="InterPro" id="IPR036693">
    <property type="entry name" value="TF_LuxR_autoind-bd_dom_sf"/>
</dbReference>
<reference evidence="5 6" key="2">
    <citation type="journal article" date="2023" name="Plant Pathol.">
        <title>Dismantling and reorganizing Pseudomonas marginalis sensu#lato.</title>
        <authorList>
            <person name="Sawada H."/>
            <person name="Fujikawa T."/>
            <person name="Satou M."/>
        </authorList>
    </citation>
    <scope>NUCLEOTIDE SEQUENCE [LARGE SCALE GENOMIC DNA]</scope>
    <source>
        <strain evidence="5 6">MAFF 212408</strain>
    </source>
</reference>
<comment type="caution">
    <text evidence="5">The sequence shown here is derived from an EMBL/GenBank/DDBJ whole genome shotgun (WGS) entry which is preliminary data.</text>
</comment>
<dbReference type="SMART" id="SM00421">
    <property type="entry name" value="HTH_LUXR"/>
    <property type="match status" value="1"/>
</dbReference>
<dbReference type="InterPro" id="IPR000792">
    <property type="entry name" value="Tscrpt_reg_LuxR_C"/>
</dbReference>
<dbReference type="Pfam" id="PF00196">
    <property type="entry name" value="GerE"/>
    <property type="match status" value="1"/>
</dbReference>
<organism evidence="5 6">
    <name type="scientific">Pseudomonas kitaguniensis</name>
    <dbReference type="NCBI Taxonomy" id="2607908"/>
    <lineage>
        <taxon>Bacteria</taxon>
        <taxon>Pseudomonadati</taxon>
        <taxon>Pseudomonadota</taxon>
        <taxon>Gammaproteobacteria</taxon>
        <taxon>Pseudomonadales</taxon>
        <taxon>Pseudomonadaceae</taxon>
        <taxon>Pseudomonas</taxon>
    </lineage>
</organism>
<evidence type="ECO:0000259" key="4">
    <source>
        <dbReference type="PROSITE" id="PS50043"/>
    </source>
</evidence>
<dbReference type="RefSeq" id="WP_152747055.1">
    <property type="nucleotide sequence ID" value="NZ_VUAZ01000093.1"/>
</dbReference>
<dbReference type="Gene3D" id="3.30.450.80">
    <property type="entry name" value="Transcription factor LuxR-like, autoinducer-binding domain"/>
    <property type="match status" value="1"/>
</dbReference>
<dbReference type="PRINTS" id="PR00038">
    <property type="entry name" value="HTHLUXR"/>
</dbReference>
<evidence type="ECO:0000313" key="5">
    <source>
        <dbReference type="EMBL" id="MPR03458.1"/>
    </source>
</evidence>
<accession>A0A5N7KMU4</accession>
<keyword evidence="2" id="KW-0238">DNA-binding</keyword>
<reference evidence="5 6" key="1">
    <citation type="journal article" date="2020" name="Int. J. Syst. Evol. Microbiol.">
        <title>Pseudomonas kitaguniensis sp. nov., a pathogen causing bacterial rot of Welsh onion in Japan.</title>
        <authorList>
            <person name="Sawada H."/>
            <person name="Fujikawa T."/>
            <person name="Nishiwaki Y."/>
            <person name="Horita H."/>
        </authorList>
    </citation>
    <scope>NUCLEOTIDE SEQUENCE [LARGE SCALE GENOMIC DNA]</scope>
    <source>
        <strain evidence="5 6">MAFF 212408</strain>
    </source>
</reference>
<keyword evidence="1" id="KW-0805">Transcription regulation</keyword>
<dbReference type="InterPro" id="IPR005143">
    <property type="entry name" value="TF_LuxR_autoind-bd_dom"/>
</dbReference>
<sequence length="240" mass="26342">MRRDGQASNSLSIQPADVRQLLDAELTRRGLGHFEVYQCGPALDEAEIITNYPDALDRADSADDFYQRGQLLSLSKGRVKPFFWSDENLLTPAAEAVPVPGPCAPVGEGASFIVHGNRGFYSILNLCSFGEEQQFRDTVLANKSELQMLLVSVYDEALERCAPAPVPAAPAHDSVLTPRETEVLTWTSLGKTYNEIALLAAMSPRTVKFHMKNVCSKLDVTNGKSAIRKALNLGYIREQA</sequence>
<dbReference type="PANTHER" id="PTHR44688">
    <property type="entry name" value="DNA-BINDING TRANSCRIPTIONAL ACTIVATOR DEVR_DOSR"/>
    <property type="match status" value="1"/>
</dbReference>
<dbReference type="PANTHER" id="PTHR44688:SF16">
    <property type="entry name" value="DNA-BINDING TRANSCRIPTIONAL ACTIVATOR DEVR_DOSR"/>
    <property type="match status" value="1"/>
</dbReference>
<dbReference type="InterPro" id="IPR016032">
    <property type="entry name" value="Sig_transdc_resp-reg_C-effctor"/>
</dbReference>
<dbReference type="CDD" id="cd06170">
    <property type="entry name" value="LuxR_C_like"/>
    <property type="match status" value="1"/>
</dbReference>
<keyword evidence="3" id="KW-0804">Transcription</keyword>
<evidence type="ECO:0000256" key="1">
    <source>
        <dbReference type="ARBA" id="ARBA00023015"/>
    </source>
</evidence>